<dbReference type="Gene3D" id="1.10.287.2900">
    <property type="match status" value="1"/>
</dbReference>
<keyword evidence="3" id="KW-0653">Protein transport</keyword>
<gene>
    <name evidence="10" type="ORF">R1flu_023266</name>
</gene>
<name>A0ABD1XRK3_9MARC</name>
<evidence type="ECO:0000313" key="11">
    <source>
        <dbReference type="Proteomes" id="UP001605036"/>
    </source>
</evidence>
<keyword evidence="8" id="KW-0676">Redox-active center</keyword>
<dbReference type="GO" id="GO:0005739">
    <property type="term" value="C:mitochondrion"/>
    <property type="evidence" value="ECO:0007669"/>
    <property type="project" value="UniProtKB-SubCell"/>
</dbReference>
<comment type="subcellular location">
    <subcellularLocation>
        <location evidence="1">Mitochondrion</location>
    </subcellularLocation>
</comment>
<keyword evidence="7" id="KW-1015">Disulfide bond</keyword>
<dbReference type="EMBL" id="JBHFFA010000007">
    <property type="protein sequence ID" value="KAL2611574.1"/>
    <property type="molecule type" value="Genomic_DNA"/>
</dbReference>
<dbReference type="AlphaFoldDB" id="A0ABD1XRK3"/>
<evidence type="ECO:0000256" key="5">
    <source>
        <dbReference type="ARBA" id="ARBA00023010"/>
    </source>
</evidence>
<feature type="region of interest" description="Disordered" evidence="9">
    <location>
        <begin position="1"/>
        <end position="43"/>
    </location>
</feature>
<keyword evidence="2" id="KW-0813">Transport</keyword>
<keyword evidence="11" id="KW-1185">Reference proteome</keyword>
<comment type="caution">
    <text evidence="10">The sequence shown here is derived from an EMBL/GenBank/DDBJ whole genome shotgun (WGS) entry which is preliminary data.</text>
</comment>
<evidence type="ECO:0008006" key="12">
    <source>
        <dbReference type="Google" id="ProtNLM"/>
    </source>
</evidence>
<protein>
    <recommendedName>
        <fullName evidence="12">CHCH domain-containing protein</fullName>
    </recommendedName>
</protein>
<evidence type="ECO:0000256" key="2">
    <source>
        <dbReference type="ARBA" id="ARBA00022448"/>
    </source>
</evidence>
<dbReference type="InterPro" id="IPR039289">
    <property type="entry name" value="CHCHD4"/>
</dbReference>
<evidence type="ECO:0000256" key="6">
    <source>
        <dbReference type="ARBA" id="ARBA00023128"/>
    </source>
</evidence>
<dbReference type="GO" id="GO:0016491">
    <property type="term" value="F:oxidoreductase activity"/>
    <property type="evidence" value="ECO:0007669"/>
    <property type="project" value="UniProtKB-KW"/>
</dbReference>
<evidence type="ECO:0000256" key="4">
    <source>
        <dbReference type="ARBA" id="ARBA00023002"/>
    </source>
</evidence>
<evidence type="ECO:0000313" key="10">
    <source>
        <dbReference type="EMBL" id="KAL2611574.1"/>
    </source>
</evidence>
<evidence type="ECO:0000256" key="9">
    <source>
        <dbReference type="SAM" id="MobiDB-lite"/>
    </source>
</evidence>
<keyword evidence="5" id="KW-0811">Translocation</keyword>
<sequence length="151" mass="16957">MAFAGRMAYAERRHDNENQEGEIHAPRDTANGNAAKVDQPDQLKDSEHKTFVEQTERLLACPCLDDLKQGPCGQRFQDAFRCFILSKEAEKGAECAYQFTQFEMCMDANHRSHLTSSADVFLIKRCSTFMKLSTSAVSRLAEPGFRGSISL</sequence>
<dbReference type="Proteomes" id="UP001605036">
    <property type="component" value="Unassembled WGS sequence"/>
</dbReference>
<keyword evidence="4" id="KW-0560">Oxidoreductase</keyword>
<dbReference type="PANTHER" id="PTHR21622:SF0">
    <property type="entry name" value="COILED-COIL-HELIX-COILED-COIL-HELIX DOMAIN CONTAINING 4"/>
    <property type="match status" value="1"/>
</dbReference>
<dbReference type="PANTHER" id="PTHR21622">
    <property type="entry name" value="COILED-COIL-HELIX-COILED-COIL-HELIX DOMAIN CONTAINING 4"/>
    <property type="match status" value="1"/>
</dbReference>
<evidence type="ECO:0000256" key="7">
    <source>
        <dbReference type="ARBA" id="ARBA00023157"/>
    </source>
</evidence>
<evidence type="ECO:0000256" key="1">
    <source>
        <dbReference type="ARBA" id="ARBA00004173"/>
    </source>
</evidence>
<feature type="compositionally biased region" description="Basic and acidic residues" evidence="9">
    <location>
        <begin position="9"/>
        <end position="27"/>
    </location>
</feature>
<proteinExistence type="predicted"/>
<accession>A0ABD1XRK3</accession>
<evidence type="ECO:0000256" key="3">
    <source>
        <dbReference type="ARBA" id="ARBA00022927"/>
    </source>
</evidence>
<organism evidence="10 11">
    <name type="scientific">Riccia fluitans</name>
    <dbReference type="NCBI Taxonomy" id="41844"/>
    <lineage>
        <taxon>Eukaryota</taxon>
        <taxon>Viridiplantae</taxon>
        <taxon>Streptophyta</taxon>
        <taxon>Embryophyta</taxon>
        <taxon>Marchantiophyta</taxon>
        <taxon>Marchantiopsida</taxon>
        <taxon>Marchantiidae</taxon>
        <taxon>Marchantiales</taxon>
        <taxon>Ricciaceae</taxon>
        <taxon>Riccia</taxon>
    </lineage>
</organism>
<reference evidence="10 11" key="1">
    <citation type="submission" date="2024-09" db="EMBL/GenBank/DDBJ databases">
        <title>Chromosome-scale assembly of Riccia fluitans.</title>
        <authorList>
            <person name="Paukszto L."/>
            <person name="Sawicki J."/>
            <person name="Karawczyk K."/>
            <person name="Piernik-Szablinska J."/>
            <person name="Szczecinska M."/>
            <person name="Mazdziarz M."/>
        </authorList>
    </citation>
    <scope>NUCLEOTIDE SEQUENCE [LARGE SCALE GENOMIC DNA]</scope>
    <source>
        <strain evidence="10">Rf_01</strain>
        <tissue evidence="10">Aerial parts of the thallus</tissue>
    </source>
</reference>
<dbReference type="GO" id="GO:0015031">
    <property type="term" value="P:protein transport"/>
    <property type="evidence" value="ECO:0007669"/>
    <property type="project" value="UniProtKB-KW"/>
</dbReference>
<keyword evidence="6" id="KW-0496">Mitochondrion</keyword>
<evidence type="ECO:0000256" key="8">
    <source>
        <dbReference type="ARBA" id="ARBA00023284"/>
    </source>
</evidence>